<dbReference type="InterPro" id="IPR017972">
    <property type="entry name" value="Cyt_P450_CS"/>
</dbReference>
<comment type="caution">
    <text evidence="8">The sequence shown here is derived from an EMBL/GenBank/DDBJ whole genome shotgun (WGS) entry which is preliminary data.</text>
</comment>
<dbReference type="Gene3D" id="1.10.630.10">
    <property type="entry name" value="Cytochrome P450"/>
    <property type="match status" value="1"/>
</dbReference>
<organism evidence="8 9">
    <name type="scientific">Actinokineospora bangkokensis</name>
    <dbReference type="NCBI Taxonomy" id="1193682"/>
    <lineage>
        <taxon>Bacteria</taxon>
        <taxon>Bacillati</taxon>
        <taxon>Actinomycetota</taxon>
        <taxon>Actinomycetes</taxon>
        <taxon>Pseudonocardiales</taxon>
        <taxon>Pseudonocardiaceae</taxon>
        <taxon>Actinokineospora</taxon>
    </lineage>
</organism>
<evidence type="ECO:0000256" key="2">
    <source>
        <dbReference type="ARBA" id="ARBA00022617"/>
    </source>
</evidence>
<dbReference type="PRINTS" id="PR00359">
    <property type="entry name" value="BP450"/>
</dbReference>
<keyword evidence="2 7" id="KW-0349">Heme</keyword>
<proteinExistence type="inferred from homology"/>
<dbReference type="Proteomes" id="UP000186040">
    <property type="component" value="Unassembled WGS sequence"/>
</dbReference>
<keyword evidence="3 7" id="KW-0479">Metal-binding</keyword>
<dbReference type="GO" id="GO:0005506">
    <property type="term" value="F:iron ion binding"/>
    <property type="evidence" value="ECO:0007669"/>
    <property type="project" value="InterPro"/>
</dbReference>
<protein>
    <recommendedName>
        <fullName evidence="10">Cytochrome</fullName>
    </recommendedName>
</protein>
<evidence type="ECO:0000256" key="5">
    <source>
        <dbReference type="ARBA" id="ARBA00023004"/>
    </source>
</evidence>
<evidence type="ECO:0008006" key="10">
    <source>
        <dbReference type="Google" id="ProtNLM"/>
    </source>
</evidence>
<dbReference type="AlphaFoldDB" id="A0A1Q9LSX9"/>
<dbReference type="GO" id="GO:0016705">
    <property type="term" value="F:oxidoreductase activity, acting on paired donors, with incorporation or reduction of molecular oxygen"/>
    <property type="evidence" value="ECO:0007669"/>
    <property type="project" value="InterPro"/>
</dbReference>
<keyword evidence="4 7" id="KW-0560">Oxidoreductase</keyword>
<evidence type="ECO:0000313" key="9">
    <source>
        <dbReference type="Proteomes" id="UP000186040"/>
    </source>
</evidence>
<keyword evidence="5 7" id="KW-0408">Iron</keyword>
<evidence type="ECO:0000256" key="6">
    <source>
        <dbReference type="ARBA" id="ARBA00023033"/>
    </source>
</evidence>
<dbReference type="PANTHER" id="PTHR46696">
    <property type="entry name" value="P450, PUTATIVE (EUROFUNG)-RELATED"/>
    <property type="match status" value="1"/>
</dbReference>
<dbReference type="PANTHER" id="PTHR46696:SF1">
    <property type="entry name" value="CYTOCHROME P450 YJIB-RELATED"/>
    <property type="match status" value="1"/>
</dbReference>
<keyword evidence="9" id="KW-1185">Reference proteome</keyword>
<evidence type="ECO:0000256" key="3">
    <source>
        <dbReference type="ARBA" id="ARBA00022723"/>
    </source>
</evidence>
<dbReference type="GO" id="GO:0020037">
    <property type="term" value="F:heme binding"/>
    <property type="evidence" value="ECO:0007669"/>
    <property type="project" value="InterPro"/>
</dbReference>
<dbReference type="CDD" id="cd11029">
    <property type="entry name" value="CYP107-like"/>
    <property type="match status" value="1"/>
</dbReference>
<dbReference type="InterPro" id="IPR036396">
    <property type="entry name" value="Cyt_P450_sf"/>
</dbReference>
<evidence type="ECO:0000256" key="1">
    <source>
        <dbReference type="ARBA" id="ARBA00010617"/>
    </source>
</evidence>
<dbReference type="SUPFAM" id="SSF48264">
    <property type="entry name" value="Cytochrome P450"/>
    <property type="match status" value="1"/>
</dbReference>
<dbReference type="FunFam" id="1.10.630.10:FF:000018">
    <property type="entry name" value="Cytochrome P450 monooxygenase"/>
    <property type="match status" value="1"/>
</dbReference>
<reference evidence="8 9" key="1">
    <citation type="submission" date="2016-10" db="EMBL/GenBank/DDBJ databases">
        <title>The Draft Genome Sequence of Actinokineospora bangkokensis 44EHWT reveals the biosynthetic pathway of antifungal compounds Thailandins with unusual extender unit butylmalonyl-CoA.</title>
        <authorList>
            <person name="Greule A."/>
            <person name="Intra B."/>
            <person name="Flemming S."/>
            <person name="Rommel M.G."/>
            <person name="Panbangred W."/>
            <person name="Bechthold A."/>
        </authorList>
    </citation>
    <scope>NUCLEOTIDE SEQUENCE [LARGE SCALE GENOMIC DNA]</scope>
    <source>
        <strain evidence="8 9">44EHW</strain>
    </source>
</reference>
<dbReference type="InterPro" id="IPR002397">
    <property type="entry name" value="Cyt_P450_B"/>
</dbReference>
<name>A0A1Q9LSX9_9PSEU</name>
<dbReference type="PROSITE" id="PS00086">
    <property type="entry name" value="CYTOCHROME_P450"/>
    <property type="match status" value="1"/>
</dbReference>
<dbReference type="GO" id="GO:0004497">
    <property type="term" value="F:monooxygenase activity"/>
    <property type="evidence" value="ECO:0007669"/>
    <property type="project" value="UniProtKB-KW"/>
</dbReference>
<keyword evidence="6 7" id="KW-0503">Monooxygenase</keyword>
<gene>
    <name evidence="8" type="ORF">BJP25_08760</name>
</gene>
<evidence type="ECO:0000256" key="4">
    <source>
        <dbReference type="ARBA" id="ARBA00023002"/>
    </source>
</evidence>
<dbReference type="InterPro" id="IPR001128">
    <property type="entry name" value="Cyt_P450"/>
</dbReference>
<evidence type="ECO:0000313" key="8">
    <source>
        <dbReference type="EMBL" id="OLR95110.1"/>
    </source>
</evidence>
<accession>A0A1Q9LSX9</accession>
<comment type="similarity">
    <text evidence="1 7">Belongs to the cytochrome P450 family.</text>
</comment>
<dbReference type="PRINTS" id="PR00385">
    <property type="entry name" value="P450"/>
</dbReference>
<dbReference type="Pfam" id="PF00067">
    <property type="entry name" value="p450"/>
    <property type="match status" value="1"/>
</dbReference>
<evidence type="ECO:0000256" key="7">
    <source>
        <dbReference type="RuleBase" id="RU000461"/>
    </source>
</evidence>
<sequence length="376" mass="41277">MYRLELVNGVRAWAVAGYAHARAALADPRLSKSAAGLTRIMGRQLRALGVDPELSGMYSPHMLFSDGAEHGRLRRLVGAGFTRARVEALRPRAQELTARLVDGLPEDEAVDLVDEVAFPLPLNIICELMGVPAADHGLLRGWTADLMDDDHARNIPASHRMREYFSELFVRRRADPGDDLLSALLSPGAAERLTPEELMGTVFLLFVAGHETTTNLIGNAVRWLVADRERWRALGEDPSYIPAALEEVLRFDCPVRMSTHRFTAEPVTYGRVTIPADEVVMVWIHAANRDAARYADAGGFDPERPDLGTHLGFGHGPHYCLGAPLGRMEAFTALAHLTRHYPDARLATPAADLPGQRSAIMNGFTHLPVVLGPRRG</sequence>
<dbReference type="EMBL" id="MKQR01000005">
    <property type="protein sequence ID" value="OLR95110.1"/>
    <property type="molecule type" value="Genomic_DNA"/>
</dbReference>
<dbReference type="STRING" id="1193682.BJP25_08760"/>